<keyword evidence="6" id="KW-0547">Nucleotide-binding</keyword>
<keyword evidence="10" id="KW-0902">Two-component regulatory system</keyword>
<dbReference type="SUPFAM" id="SSF55874">
    <property type="entry name" value="ATPase domain of HSP90 chaperone/DNA topoisomerase II/histidine kinase"/>
    <property type="match status" value="1"/>
</dbReference>
<reference evidence="15 16" key="1">
    <citation type="submission" date="2023-12" db="EMBL/GenBank/DDBJ databases">
        <title>Whole genome sequencing of Paenibacillus phoenicis isolated from the Phoenix Mars Lander spacecraft assembly facility.</title>
        <authorList>
            <person name="Garcia A."/>
            <person name="Venkateswaran K."/>
        </authorList>
    </citation>
    <scope>NUCLEOTIDE SEQUENCE [LARGE SCALE GENOMIC DNA]</scope>
    <source>
        <strain evidence="15 16">3PO2SA</strain>
    </source>
</reference>
<feature type="transmembrane region" description="Helical" evidence="13">
    <location>
        <begin position="12"/>
        <end position="34"/>
    </location>
</feature>
<evidence type="ECO:0000256" key="13">
    <source>
        <dbReference type="SAM" id="Phobius"/>
    </source>
</evidence>
<keyword evidence="8" id="KW-0067">ATP-binding</keyword>
<evidence type="ECO:0000256" key="5">
    <source>
        <dbReference type="ARBA" id="ARBA00022692"/>
    </source>
</evidence>
<keyword evidence="4 15" id="KW-0808">Transferase</keyword>
<evidence type="ECO:0000256" key="6">
    <source>
        <dbReference type="ARBA" id="ARBA00022741"/>
    </source>
</evidence>
<dbReference type="Pfam" id="PF06580">
    <property type="entry name" value="His_kinase"/>
    <property type="match status" value="1"/>
</dbReference>
<evidence type="ECO:0000313" key="16">
    <source>
        <dbReference type="Proteomes" id="UP001292216"/>
    </source>
</evidence>
<dbReference type="InterPro" id="IPR010559">
    <property type="entry name" value="Sig_transdc_His_kin_internal"/>
</dbReference>
<evidence type="ECO:0000256" key="9">
    <source>
        <dbReference type="ARBA" id="ARBA00022989"/>
    </source>
</evidence>
<feature type="transmembrane region" description="Helical" evidence="13">
    <location>
        <begin position="301"/>
        <end position="319"/>
    </location>
</feature>
<comment type="caution">
    <text evidence="15">The sequence shown here is derived from an EMBL/GenBank/DDBJ whole genome shotgun (WGS) entry which is preliminary data.</text>
</comment>
<dbReference type="SMART" id="SM00304">
    <property type="entry name" value="HAMP"/>
    <property type="match status" value="1"/>
</dbReference>
<evidence type="ECO:0000256" key="10">
    <source>
        <dbReference type="ARBA" id="ARBA00023012"/>
    </source>
</evidence>
<dbReference type="PANTHER" id="PTHR34220:SF11">
    <property type="entry name" value="SENSOR PROTEIN KINASE HPTS"/>
    <property type="match status" value="1"/>
</dbReference>
<dbReference type="PANTHER" id="PTHR34220">
    <property type="entry name" value="SENSOR HISTIDINE KINASE YPDA"/>
    <property type="match status" value="1"/>
</dbReference>
<dbReference type="InterPro" id="IPR003660">
    <property type="entry name" value="HAMP_dom"/>
</dbReference>
<feature type="domain" description="HAMP" evidence="14">
    <location>
        <begin position="321"/>
        <end position="373"/>
    </location>
</feature>
<keyword evidence="3" id="KW-0597">Phosphoprotein</keyword>
<dbReference type="InterPro" id="IPR050640">
    <property type="entry name" value="Bact_2-comp_sensor_kinase"/>
</dbReference>
<evidence type="ECO:0000256" key="12">
    <source>
        <dbReference type="SAM" id="Coils"/>
    </source>
</evidence>
<dbReference type="Pfam" id="PF02518">
    <property type="entry name" value="HATPase_c"/>
    <property type="match status" value="1"/>
</dbReference>
<proteinExistence type="predicted"/>
<keyword evidence="5 13" id="KW-0812">Transmembrane</keyword>
<dbReference type="RefSeq" id="WP_323076286.1">
    <property type="nucleotide sequence ID" value="NZ_CBCSKM010000006.1"/>
</dbReference>
<dbReference type="InterPro" id="IPR036890">
    <property type="entry name" value="HATPase_C_sf"/>
</dbReference>
<evidence type="ECO:0000259" key="14">
    <source>
        <dbReference type="PROSITE" id="PS50885"/>
    </source>
</evidence>
<dbReference type="GO" id="GO:0004673">
    <property type="term" value="F:protein histidine kinase activity"/>
    <property type="evidence" value="ECO:0007669"/>
    <property type="project" value="UniProtKB-EC"/>
</dbReference>
<organism evidence="15 16">
    <name type="scientific">Paenibacillus phoenicis</name>
    <dbReference type="NCBI Taxonomy" id="554117"/>
    <lineage>
        <taxon>Bacteria</taxon>
        <taxon>Bacillati</taxon>
        <taxon>Bacillota</taxon>
        <taxon>Bacilli</taxon>
        <taxon>Bacillales</taxon>
        <taxon>Paenibacillaceae</taxon>
        <taxon>Paenibacillus</taxon>
    </lineage>
</organism>
<keyword evidence="12" id="KW-0175">Coiled coil</keyword>
<keyword evidence="2" id="KW-1003">Cell membrane</keyword>
<evidence type="ECO:0000256" key="2">
    <source>
        <dbReference type="ARBA" id="ARBA00022475"/>
    </source>
</evidence>
<dbReference type="InterPro" id="IPR003594">
    <property type="entry name" value="HATPase_dom"/>
</dbReference>
<dbReference type="Gene3D" id="6.10.340.10">
    <property type="match status" value="1"/>
</dbReference>
<gene>
    <name evidence="15" type="ORF">U9M73_03440</name>
</gene>
<dbReference type="PROSITE" id="PS50885">
    <property type="entry name" value="HAMP"/>
    <property type="match status" value="1"/>
</dbReference>
<evidence type="ECO:0000256" key="1">
    <source>
        <dbReference type="ARBA" id="ARBA00004651"/>
    </source>
</evidence>
<evidence type="ECO:0000256" key="8">
    <source>
        <dbReference type="ARBA" id="ARBA00022840"/>
    </source>
</evidence>
<evidence type="ECO:0000256" key="4">
    <source>
        <dbReference type="ARBA" id="ARBA00022679"/>
    </source>
</evidence>
<evidence type="ECO:0000256" key="3">
    <source>
        <dbReference type="ARBA" id="ARBA00022553"/>
    </source>
</evidence>
<dbReference type="EMBL" id="JAYERP010000001">
    <property type="protein sequence ID" value="MEA3569047.1"/>
    <property type="molecule type" value="Genomic_DNA"/>
</dbReference>
<dbReference type="Proteomes" id="UP001292216">
    <property type="component" value="Unassembled WGS sequence"/>
</dbReference>
<evidence type="ECO:0000313" key="15">
    <source>
        <dbReference type="EMBL" id="MEA3569047.1"/>
    </source>
</evidence>
<feature type="coiled-coil region" evidence="12">
    <location>
        <begin position="365"/>
        <end position="393"/>
    </location>
</feature>
<name>A0ABU5PH61_9BACL</name>
<dbReference type="Gene3D" id="3.30.565.10">
    <property type="entry name" value="Histidine kinase-like ATPase, C-terminal domain"/>
    <property type="match status" value="1"/>
</dbReference>
<accession>A0ABU5PH61</accession>
<keyword evidence="11 13" id="KW-0472">Membrane</keyword>
<sequence>MKLIEKFRRSRLISKLFVVMTVSIVAVCLLTSLITIRMAERLFAETFSITNGKVLNQINTGLESFNDSVVNAVTFASQSGSVKTYLTGGDTNSVAMSKVYYRMAEQMEQISSNLGAYDVAVTIIGVNGRSYSTDPNYWPVSPQDLADDPLTRQAAAEPLRVLYQYDERDGKAGKERFIVATKALVDRTGGLSYGMLYIAIRESEFRRFFANFTSNGNDVLVLDPTGVIVSSNRAELIGGKSPELLRDVETLKRDRLDYLNGTAFGQDAIILANELPPYRFYLVNLIDRQYTAGQIINIRQVALICLTIIGVALLVLFVISRRLTLSLTRLVRLMSTITKKDFRNYISVSGSYEVRELSKAFNYMLDELNDYVQRLLETQKEQRNAELAALQRQINPHFLYNTLASIKLLVQKGNKETAAETINALISLLQNTISNANETITIEQELENLKNYVFIKQVRYGDRIKVSYFVSPDCMHCKVPKLMLQPFIENAFFHAFNVKTEGTIYILISKTEHSLVCEVADNGDGMDHGGQELMLEQRTFEESVPDTSKGRRRKLAGIGIQNVNHRIKLLYGESYGVQISSVKGEGTQIRIVLPLIEEAEVTGDAV</sequence>
<keyword evidence="7 15" id="KW-0418">Kinase</keyword>
<dbReference type="CDD" id="cd06225">
    <property type="entry name" value="HAMP"/>
    <property type="match status" value="1"/>
</dbReference>
<keyword evidence="9 13" id="KW-1133">Transmembrane helix</keyword>
<evidence type="ECO:0000256" key="7">
    <source>
        <dbReference type="ARBA" id="ARBA00022777"/>
    </source>
</evidence>
<keyword evidence="16" id="KW-1185">Reference proteome</keyword>
<dbReference type="SUPFAM" id="SSF158472">
    <property type="entry name" value="HAMP domain-like"/>
    <property type="match status" value="1"/>
</dbReference>
<dbReference type="Pfam" id="PF00672">
    <property type="entry name" value="HAMP"/>
    <property type="match status" value="1"/>
</dbReference>
<evidence type="ECO:0000256" key="11">
    <source>
        <dbReference type="ARBA" id="ARBA00023136"/>
    </source>
</evidence>
<dbReference type="EC" id="2.7.13.3" evidence="15"/>
<comment type="subcellular location">
    <subcellularLocation>
        <location evidence="1">Cell membrane</location>
        <topology evidence="1">Multi-pass membrane protein</topology>
    </subcellularLocation>
</comment>
<protein>
    <submittedName>
        <fullName evidence="15">Sensor histidine kinase</fullName>
        <ecNumber evidence="15">2.7.13.3</ecNumber>
    </submittedName>
</protein>